<protein>
    <submittedName>
        <fullName evidence="1">Uncharacterized protein</fullName>
    </submittedName>
</protein>
<sequence length="162" mass="18038">MKLPPAATRLLSREHLATIEAWWAGLDDAARSEFTALYDERAEDTAFYATIVDGKTEWHELPIELHGIHVDPENAPETAMWKQELCEFISNTGVQFFLVERTFHICRAHPQARLALARGTIPAGFTCPFEHAACPFEQALAADPGKSIVLIPRPSTRRTGVA</sequence>
<reference evidence="1" key="1">
    <citation type="submission" date="2022-11" db="EMBL/GenBank/DDBJ databases">
        <title>Minimal conservation of predation-associated metabolite biosynthetic gene clusters underscores biosynthetic potential of Myxococcota including descriptions for ten novel species: Archangium lansinium sp. nov., Myxococcus landrumus sp. nov., Nannocystis bai.</title>
        <authorList>
            <person name="Ahearne A."/>
            <person name="Stevens C."/>
            <person name="Dowd S."/>
        </authorList>
    </citation>
    <scope>NUCLEOTIDE SEQUENCE</scope>
    <source>
        <strain evidence="1">Fl3</strain>
    </source>
</reference>
<dbReference type="Proteomes" id="UP001164459">
    <property type="component" value="Chromosome"/>
</dbReference>
<keyword evidence="2" id="KW-1185">Reference proteome</keyword>
<evidence type="ECO:0000313" key="1">
    <source>
        <dbReference type="EMBL" id="WAS99138.1"/>
    </source>
</evidence>
<evidence type="ECO:0000313" key="2">
    <source>
        <dbReference type="Proteomes" id="UP001164459"/>
    </source>
</evidence>
<accession>A0ABY7HJ59</accession>
<organism evidence="1 2">
    <name type="scientific">Nannocystis punicea</name>
    <dbReference type="NCBI Taxonomy" id="2995304"/>
    <lineage>
        <taxon>Bacteria</taxon>
        <taxon>Pseudomonadati</taxon>
        <taxon>Myxococcota</taxon>
        <taxon>Polyangia</taxon>
        <taxon>Nannocystales</taxon>
        <taxon>Nannocystaceae</taxon>
        <taxon>Nannocystis</taxon>
    </lineage>
</organism>
<dbReference type="RefSeq" id="WP_269041499.1">
    <property type="nucleotide sequence ID" value="NZ_CP114040.1"/>
</dbReference>
<dbReference type="EMBL" id="CP114040">
    <property type="protein sequence ID" value="WAS99138.1"/>
    <property type="molecule type" value="Genomic_DNA"/>
</dbReference>
<proteinExistence type="predicted"/>
<name>A0ABY7HJ59_9BACT</name>
<gene>
    <name evidence="1" type="ORF">O0S08_23675</name>
</gene>